<evidence type="ECO:0000313" key="8">
    <source>
        <dbReference type="EMBL" id="PXA64426.1"/>
    </source>
</evidence>
<dbReference type="CDD" id="cd01095">
    <property type="entry name" value="Nitrilotriacetate_monoxgenase"/>
    <property type="match status" value="1"/>
</dbReference>
<accession>A0A2V3DQ53</accession>
<organism evidence="8 9">
    <name type="scientific">Arthrobacter psychrochitiniphilus</name>
    <dbReference type="NCBI Taxonomy" id="291045"/>
    <lineage>
        <taxon>Bacteria</taxon>
        <taxon>Bacillati</taxon>
        <taxon>Actinomycetota</taxon>
        <taxon>Actinomycetes</taxon>
        <taxon>Micrococcales</taxon>
        <taxon>Micrococcaceae</taxon>
        <taxon>Arthrobacter</taxon>
    </lineage>
</organism>
<evidence type="ECO:0000256" key="1">
    <source>
        <dbReference type="ARBA" id="ARBA00022630"/>
    </source>
</evidence>
<keyword evidence="2 6" id="KW-0288">FMN</keyword>
<dbReference type="GO" id="GO:0016705">
    <property type="term" value="F:oxidoreductase activity, acting on paired donors, with incorporation or reduction of molecular oxygen"/>
    <property type="evidence" value="ECO:0007669"/>
    <property type="project" value="InterPro"/>
</dbReference>
<feature type="binding site" evidence="6">
    <location>
        <position position="154"/>
    </location>
    <ligand>
        <name>FMN</name>
        <dbReference type="ChEBI" id="CHEBI:58210"/>
    </ligand>
</feature>
<dbReference type="AlphaFoldDB" id="A0A2V3DQ53"/>
<evidence type="ECO:0000313" key="9">
    <source>
        <dbReference type="Proteomes" id="UP000246303"/>
    </source>
</evidence>
<feature type="binding site" evidence="6">
    <location>
        <position position="100"/>
    </location>
    <ligand>
        <name>FMN</name>
        <dbReference type="ChEBI" id="CHEBI:58210"/>
    </ligand>
</feature>
<dbReference type="Pfam" id="PF00296">
    <property type="entry name" value="Bac_luciferase"/>
    <property type="match status" value="1"/>
</dbReference>
<evidence type="ECO:0000256" key="4">
    <source>
        <dbReference type="ARBA" id="ARBA00023033"/>
    </source>
</evidence>
<comment type="similarity">
    <text evidence="5">Belongs to the NtaA/SnaA/DszA monooxygenase family.</text>
</comment>
<evidence type="ECO:0000256" key="5">
    <source>
        <dbReference type="ARBA" id="ARBA00033748"/>
    </source>
</evidence>
<dbReference type="SUPFAM" id="SSF51679">
    <property type="entry name" value="Bacterial luciferase-like"/>
    <property type="match status" value="1"/>
</dbReference>
<dbReference type="InterPro" id="IPR036661">
    <property type="entry name" value="Luciferase-like_sf"/>
</dbReference>
<feature type="binding site" evidence="6">
    <location>
        <position position="225"/>
    </location>
    <ligand>
        <name>FMN</name>
        <dbReference type="ChEBI" id="CHEBI:58210"/>
    </ligand>
</feature>
<dbReference type="InterPro" id="IPR051260">
    <property type="entry name" value="Diverse_substr_monoxygenases"/>
</dbReference>
<evidence type="ECO:0000256" key="2">
    <source>
        <dbReference type="ARBA" id="ARBA00022643"/>
    </source>
</evidence>
<keyword evidence="1 6" id="KW-0285">Flavoprotein</keyword>
<feature type="domain" description="Luciferase-like" evidence="7">
    <location>
        <begin position="32"/>
        <end position="389"/>
    </location>
</feature>
<dbReference type="Proteomes" id="UP000246303">
    <property type="component" value="Unassembled WGS sequence"/>
</dbReference>
<keyword evidence="3" id="KW-0560">Oxidoreductase</keyword>
<dbReference type="OrthoDB" id="3265338at2"/>
<dbReference type="PANTHER" id="PTHR30011:SF16">
    <property type="entry name" value="C2H2 FINGER DOMAIN TRANSCRIPTION FACTOR (EUROFUNG)-RELATED"/>
    <property type="match status" value="1"/>
</dbReference>
<reference evidence="8 9" key="1">
    <citation type="submission" date="2018-05" db="EMBL/GenBank/DDBJ databases">
        <title>Genetic diversity of glacier-inhabiting Cryobacterium bacteria in China and description of Cryobacterium mengkeensis sp. nov. and Arthrobacter glacialis sp. nov.</title>
        <authorList>
            <person name="Liu Q."/>
            <person name="Xin Y.-H."/>
        </authorList>
    </citation>
    <scope>NUCLEOTIDE SEQUENCE [LARGE SCALE GENOMIC DNA]</scope>
    <source>
        <strain evidence="8 9">GP3</strain>
    </source>
</reference>
<dbReference type="InterPro" id="IPR011251">
    <property type="entry name" value="Luciferase-like_dom"/>
</dbReference>
<sequence length="445" mass="48431">METLSCPTIRAMHINAFLFGAGHHTMGWRHPESSAARVGQIQYFEELAQLAETGCLDAVFFADGHAVNRQYSAGVPGLLEPITALSAMARATTHIGLVTTVSSSFYTPFHAARMLASLDHISGGRVGANIVTSMFDAEAQNHGFAALPSHAERYERANEFVRVLGQLWDSWSDEALPRDREKGMFLDPEQIQPINHVGKYFQVAGPLNVPRSPQGRPVLFQAGSSEAGRDFAAHFAEAIYSVSWDQDSALEFATDIRRRLDAAGRAGTQVPVLPGLVTYVGASREEALAKKRALDAYLDIDAAITQLNIFTGMDYRTHGLDDLVAPLAPASTFTGPQGRYLTVARIIETKKPTLRELLGFLAAGGGHATMIGTPTEVADEMVAWFESGACDGFNLMCPAYPDSLRDFVDLVVPILQERGLFRTAYEGSTLRENLGLARPARHQIP</sequence>
<dbReference type="GO" id="GO:0004497">
    <property type="term" value="F:monooxygenase activity"/>
    <property type="evidence" value="ECO:0007669"/>
    <property type="project" value="UniProtKB-KW"/>
</dbReference>
<evidence type="ECO:0000256" key="6">
    <source>
        <dbReference type="PIRSR" id="PIRSR000337-1"/>
    </source>
</evidence>
<feature type="binding site" evidence="6">
    <location>
        <position position="63"/>
    </location>
    <ligand>
        <name>FMN</name>
        <dbReference type="ChEBI" id="CHEBI:58210"/>
    </ligand>
</feature>
<keyword evidence="4" id="KW-0503">Monooxygenase</keyword>
<dbReference type="PANTHER" id="PTHR30011">
    <property type="entry name" value="ALKANESULFONATE MONOOXYGENASE-RELATED"/>
    <property type="match status" value="1"/>
</dbReference>
<protein>
    <submittedName>
        <fullName evidence="8">LLM class flavin-dependent oxidoreductase</fullName>
    </submittedName>
</protein>
<dbReference type="EMBL" id="QHLZ01000011">
    <property type="protein sequence ID" value="PXA64426.1"/>
    <property type="molecule type" value="Genomic_DNA"/>
</dbReference>
<proteinExistence type="inferred from homology"/>
<feature type="binding site" evidence="6">
    <location>
        <position position="224"/>
    </location>
    <ligand>
        <name>FMN</name>
        <dbReference type="ChEBI" id="CHEBI:58210"/>
    </ligand>
</feature>
<keyword evidence="9" id="KW-1185">Reference proteome</keyword>
<gene>
    <name evidence="8" type="ORF">CVS29_14845</name>
</gene>
<name>A0A2V3DQ53_9MICC</name>
<dbReference type="NCBIfam" id="TIGR03860">
    <property type="entry name" value="FMN_nitrolo"/>
    <property type="match status" value="1"/>
</dbReference>
<comment type="caution">
    <text evidence="8">The sequence shown here is derived from an EMBL/GenBank/DDBJ whole genome shotgun (WGS) entry which is preliminary data.</text>
</comment>
<feature type="binding site" evidence="6">
    <location>
        <position position="150"/>
    </location>
    <ligand>
        <name>FMN</name>
        <dbReference type="ChEBI" id="CHEBI:58210"/>
    </ligand>
</feature>
<dbReference type="InterPro" id="IPR016215">
    <property type="entry name" value="NTA_MOA"/>
</dbReference>
<dbReference type="Gene3D" id="3.20.20.30">
    <property type="entry name" value="Luciferase-like domain"/>
    <property type="match status" value="1"/>
</dbReference>
<dbReference type="PIRSF" id="PIRSF000337">
    <property type="entry name" value="NTA_MOA"/>
    <property type="match status" value="1"/>
</dbReference>
<evidence type="ECO:0000256" key="3">
    <source>
        <dbReference type="ARBA" id="ARBA00023002"/>
    </source>
</evidence>
<evidence type="ECO:0000259" key="7">
    <source>
        <dbReference type="Pfam" id="PF00296"/>
    </source>
</evidence>